<sequence length="100" mass="11618">MSGQELLPLWPDADQRLDSARRAVVVLLDMAGFRDAPKDSELRRQAEALLDMLSYPGKPVPSEPWTFGLPLPKKEKQRRGRRPKRAPDLFVWERRNRPQD</sequence>
<proteinExistence type="predicted"/>
<organism evidence="2 3">
    <name type="scientific">Chelatococcus composti</name>
    <dbReference type="NCBI Taxonomy" id="1743235"/>
    <lineage>
        <taxon>Bacteria</taxon>
        <taxon>Pseudomonadati</taxon>
        <taxon>Pseudomonadota</taxon>
        <taxon>Alphaproteobacteria</taxon>
        <taxon>Hyphomicrobiales</taxon>
        <taxon>Chelatococcaceae</taxon>
        <taxon>Chelatococcus</taxon>
    </lineage>
</organism>
<name>A0A841KI37_9HYPH</name>
<feature type="region of interest" description="Disordered" evidence="1">
    <location>
        <begin position="63"/>
        <end position="100"/>
    </location>
</feature>
<gene>
    <name evidence="2" type="ORF">HNQ73_003246</name>
</gene>
<protein>
    <submittedName>
        <fullName evidence="2">Uncharacterized protein</fullName>
    </submittedName>
</protein>
<dbReference type="Proteomes" id="UP000588017">
    <property type="component" value="Unassembled WGS sequence"/>
</dbReference>
<feature type="compositionally biased region" description="Basic residues" evidence="1">
    <location>
        <begin position="75"/>
        <end position="84"/>
    </location>
</feature>
<dbReference type="EMBL" id="JACHEH010000008">
    <property type="protein sequence ID" value="MBB6169596.1"/>
    <property type="molecule type" value="Genomic_DNA"/>
</dbReference>
<dbReference type="RefSeq" id="WP_183336126.1">
    <property type="nucleotide sequence ID" value="NZ_BMHX01000008.1"/>
</dbReference>
<accession>A0A841KI37</accession>
<dbReference type="AlphaFoldDB" id="A0A841KI37"/>
<evidence type="ECO:0000313" key="3">
    <source>
        <dbReference type="Proteomes" id="UP000588017"/>
    </source>
</evidence>
<reference evidence="2 3" key="1">
    <citation type="submission" date="2020-08" db="EMBL/GenBank/DDBJ databases">
        <title>Genomic Encyclopedia of Type Strains, Phase IV (KMG-IV): sequencing the most valuable type-strain genomes for metagenomic binning, comparative biology and taxonomic classification.</title>
        <authorList>
            <person name="Goeker M."/>
        </authorList>
    </citation>
    <scope>NUCLEOTIDE SEQUENCE [LARGE SCALE GENOMIC DNA]</scope>
    <source>
        <strain evidence="2 3">DSM 101465</strain>
    </source>
</reference>
<evidence type="ECO:0000313" key="2">
    <source>
        <dbReference type="EMBL" id="MBB6169596.1"/>
    </source>
</evidence>
<keyword evidence="3" id="KW-1185">Reference proteome</keyword>
<evidence type="ECO:0000256" key="1">
    <source>
        <dbReference type="SAM" id="MobiDB-lite"/>
    </source>
</evidence>
<comment type="caution">
    <text evidence="2">The sequence shown here is derived from an EMBL/GenBank/DDBJ whole genome shotgun (WGS) entry which is preliminary data.</text>
</comment>
<feature type="compositionally biased region" description="Basic and acidic residues" evidence="1">
    <location>
        <begin position="85"/>
        <end position="100"/>
    </location>
</feature>